<reference evidence="12" key="1">
    <citation type="journal article" date="2014" name="Appl. Environ. Microbiol.">
        <title>Detection and genomic characterization of motility in Lactobacillus curvatus: confirmation of motility in a species outside the Lactobacillus salivarius clade.</title>
        <authorList>
            <person name="Cousin F.J."/>
            <person name="Lynch S.M."/>
            <person name="Harris H.M."/>
            <person name="McCann A."/>
            <person name="Lynch D.B."/>
            <person name="Neville B.A."/>
            <person name="Irisawa T."/>
            <person name="Okada S."/>
            <person name="Endo A."/>
            <person name="O'Toole P.W."/>
        </authorList>
    </citation>
    <scope>NUCLEOTIDE SEQUENCE</scope>
    <source>
        <strain evidence="12">DSM 20605</strain>
    </source>
</reference>
<keyword evidence="6 10" id="KW-0472">Membrane</keyword>
<dbReference type="PANTHER" id="PTHR32089:SF112">
    <property type="entry name" value="LYSOZYME-LIKE PROTEIN-RELATED"/>
    <property type="match status" value="1"/>
</dbReference>
<dbReference type="InterPro" id="IPR004089">
    <property type="entry name" value="MCPsignal_dom"/>
</dbReference>
<dbReference type="Pfam" id="PF02743">
    <property type="entry name" value="dCache_1"/>
    <property type="match status" value="1"/>
</dbReference>
<dbReference type="EMBL" id="KM886873">
    <property type="protein sequence ID" value="AJA34446.1"/>
    <property type="molecule type" value="Genomic_DNA"/>
</dbReference>
<evidence type="ECO:0000256" key="5">
    <source>
        <dbReference type="ARBA" id="ARBA00022989"/>
    </source>
</evidence>
<keyword evidence="7 8" id="KW-0807">Transducer</keyword>
<evidence type="ECO:0000256" key="3">
    <source>
        <dbReference type="ARBA" id="ARBA00022500"/>
    </source>
</evidence>
<keyword evidence="4 10" id="KW-0812">Transmembrane</keyword>
<dbReference type="AlphaFoldDB" id="A0A0A7RGT9"/>
<dbReference type="PROSITE" id="PS50111">
    <property type="entry name" value="CHEMOTAXIS_TRANSDUC_2"/>
    <property type="match status" value="1"/>
</dbReference>
<organism evidence="12">
    <name type="scientific">Liquorilactobacillus vini DSM 20605</name>
    <dbReference type="NCBI Taxonomy" id="1133569"/>
    <lineage>
        <taxon>Bacteria</taxon>
        <taxon>Bacillati</taxon>
        <taxon>Bacillota</taxon>
        <taxon>Bacilli</taxon>
        <taxon>Lactobacillales</taxon>
        <taxon>Lactobacillaceae</taxon>
        <taxon>Liquorilactobacillus</taxon>
    </lineage>
</organism>
<evidence type="ECO:0000313" key="12">
    <source>
        <dbReference type="EMBL" id="AJA34446.1"/>
    </source>
</evidence>
<evidence type="ECO:0000256" key="4">
    <source>
        <dbReference type="ARBA" id="ARBA00022692"/>
    </source>
</evidence>
<keyword evidence="5 10" id="KW-1133">Transmembrane helix</keyword>
<evidence type="ECO:0000256" key="7">
    <source>
        <dbReference type="ARBA" id="ARBA00023224"/>
    </source>
</evidence>
<accession>A0A0A7RGT9</accession>
<dbReference type="GO" id="GO:0007165">
    <property type="term" value="P:signal transduction"/>
    <property type="evidence" value="ECO:0007669"/>
    <property type="project" value="UniProtKB-KW"/>
</dbReference>
<dbReference type="Gene3D" id="3.30.450.20">
    <property type="entry name" value="PAS domain"/>
    <property type="match status" value="2"/>
</dbReference>
<evidence type="ECO:0000259" key="11">
    <source>
        <dbReference type="PROSITE" id="PS50111"/>
    </source>
</evidence>
<dbReference type="GO" id="GO:0006935">
    <property type="term" value="P:chemotaxis"/>
    <property type="evidence" value="ECO:0007669"/>
    <property type="project" value="UniProtKB-KW"/>
</dbReference>
<protein>
    <submittedName>
        <fullName evidence="12">Methyl-accepting chemotaxis protein</fullName>
    </submittedName>
</protein>
<evidence type="ECO:0000256" key="10">
    <source>
        <dbReference type="SAM" id="Phobius"/>
    </source>
</evidence>
<dbReference type="SUPFAM" id="SSF58104">
    <property type="entry name" value="Methyl-accepting chemotaxis protein (MCP) signaling domain"/>
    <property type="match status" value="1"/>
</dbReference>
<keyword evidence="3" id="KW-0145">Chemotaxis</keyword>
<evidence type="ECO:0000256" key="9">
    <source>
        <dbReference type="SAM" id="MobiDB-lite"/>
    </source>
</evidence>
<dbReference type="GO" id="GO:0005886">
    <property type="term" value="C:plasma membrane"/>
    <property type="evidence" value="ECO:0007669"/>
    <property type="project" value="UniProtKB-SubCell"/>
</dbReference>
<proteinExistence type="predicted"/>
<dbReference type="CDD" id="cd18774">
    <property type="entry name" value="PDC2_HK_sensor"/>
    <property type="match status" value="1"/>
</dbReference>
<evidence type="ECO:0000256" key="1">
    <source>
        <dbReference type="ARBA" id="ARBA00004651"/>
    </source>
</evidence>
<feature type="transmembrane region" description="Helical" evidence="10">
    <location>
        <begin position="12"/>
        <end position="31"/>
    </location>
</feature>
<feature type="region of interest" description="Disordered" evidence="9">
    <location>
        <begin position="632"/>
        <end position="651"/>
    </location>
</feature>
<evidence type="ECO:0000256" key="2">
    <source>
        <dbReference type="ARBA" id="ARBA00022475"/>
    </source>
</evidence>
<dbReference type="PANTHER" id="PTHR32089">
    <property type="entry name" value="METHYL-ACCEPTING CHEMOTAXIS PROTEIN MCPB"/>
    <property type="match status" value="1"/>
</dbReference>
<dbReference type="SMART" id="SM00283">
    <property type="entry name" value="MA"/>
    <property type="match status" value="1"/>
</dbReference>
<name>A0A0A7RGT9_9LACO</name>
<dbReference type="InterPro" id="IPR029151">
    <property type="entry name" value="Sensor-like_sf"/>
</dbReference>
<evidence type="ECO:0000256" key="8">
    <source>
        <dbReference type="PROSITE-ProRule" id="PRU00284"/>
    </source>
</evidence>
<dbReference type="CDD" id="cd12913">
    <property type="entry name" value="PDC1_MCP_like"/>
    <property type="match status" value="1"/>
</dbReference>
<dbReference type="OrthoDB" id="9760371at2"/>
<dbReference type="RefSeq" id="WP_010579588.1">
    <property type="nucleotide sequence ID" value="NZ_AHYZ01000023.1"/>
</dbReference>
<feature type="domain" description="Methyl-accepting transducer" evidence="11">
    <location>
        <begin position="395"/>
        <end position="652"/>
    </location>
</feature>
<dbReference type="InterPro" id="IPR033479">
    <property type="entry name" value="dCache_1"/>
</dbReference>
<gene>
    <name evidence="12" type="primary">mcp2</name>
</gene>
<keyword evidence="2" id="KW-1003">Cell membrane</keyword>
<sequence>MQKKRSIGKVIGIMLMTTVLIVIAVVSISSYHSTKNLLNNRNQLSQQSETNTMLASKNNLRQSTEKELENLSQGSIFKKNGYNAQTIRQALRMAKNGNQEMKQIEFATYDGKLITFTQVPAGFDPRTRPWYKGAVSANGKVHWTTPYKDASDGQMVTTASILVKNAKGQVGVLGIDVSYKSVDNDIAAMKIGRTGSVTLISKSGTVISSEGKSKHYTFKAGESIKKNEAFKKMSATSAKSGELTLSQGIMYFKKDGSDWAFAVVDNNDLNIELHSLIKISIVVAIIMLLIEWLISLNFTKLVKKITATFLQAFENAGKGKYDKLKPYDNVKRGLALLLDRDQLALKLSEPDQNGQEFNQLAYHYNQMVASSGKAIEQVKQESTHVADGSNSLLGLSKQTSKATEEVAQAITGIAQVTTSQAQETQNSVTKLKDLSGIIKEMRTEVKQITARSQESGKLNHQNLEISDQVNQSWQHEVNKMRELLQSMGNLNDQIQSINKIVAVISEISHQTNLLALNASIEAASAGDAGKGFAVVASEIRKLSNQSRESTKQITNIIDKIRQDSEEMLKKTTVSVEGSQKQTDLIDQAIGSSKNVFSINQQLIKDIQTIEQASQKIEKVQNKIQENLENISASTEENSAGAEEVSANSEEVQATMEEFTNHVAELQKTSEALKKVADGFQIEK</sequence>
<dbReference type="SUPFAM" id="SSF103190">
    <property type="entry name" value="Sensory domain-like"/>
    <property type="match status" value="1"/>
</dbReference>
<comment type="subcellular location">
    <subcellularLocation>
        <location evidence="1">Cell membrane</location>
        <topology evidence="1">Multi-pass membrane protein</topology>
    </subcellularLocation>
</comment>
<dbReference type="Gene3D" id="1.10.287.950">
    <property type="entry name" value="Methyl-accepting chemotaxis protein"/>
    <property type="match status" value="1"/>
</dbReference>
<evidence type="ECO:0000256" key="6">
    <source>
        <dbReference type="ARBA" id="ARBA00023136"/>
    </source>
</evidence>
<dbReference type="Pfam" id="PF00015">
    <property type="entry name" value="MCPsignal"/>
    <property type="match status" value="1"/>
</dbReference>